<dbReference type="Gene3D" id="3.30.70.3040">
    <property type="match status" value="1"/>
</dbReference>
<feature type="transmembrane region" description="Helical" evidence="13">
    <location>
        <begin position="174"/>
        <end position="200"/>
    </location>
</feature>
<dbReference type="Proteomes" id="UP000424462">
    <property type="component" value="Chromosome"/>
</dbReference>
<evidence type="ECO:0000256" key="9">
    <source>
        <dbReference type="ARBA" id="ARBA00022989"/>
    </source>
</evidence>
<comment type="subunit">
    <text evidence="4">Forms a membrane-associated complex with FtsE.</text>
</comment>
<evidence type="ECO:0000256" key="8">
    <source>
        <dbReference type="ARBA" id="ARBA00022692"/>
    </source>
</evidence>
<keyword evidence="8 13" id="KW-0812">Transmembrane</keyword>
<dbReference type="InterPro" id="IPR047929">
    <property type="entry name" value="FtsX_actino"/>
</dbReference>
<dbReference type="Pfam" id="PF02687">
    <property type="entry name" value="FtsX"/>
    <property type="match status" value="1"/>
</dbReference>
<sequence>MRLGFVLRETFRGLGRNITMTVALVITTAISLALLATGFVVTKVTDDTKDIYLDRVEVMVQFDQDTSANDEDCSSEACLEVRELLDGAEGIEALIFRSQEQSYQRFVEVFELTDPQLVAETSPDALPAALHIRLADPLDTTPLDPVRELPQVDAVVDQADDLRGAVENLDAVRWATFAIAAVQALAAIFLIANMVQMTAYNRRDEMAIMRMVGASRWYTQTPFILEAVIASLLGSVFAGLGLFLGKEFLVDKALSGLYDARLIAPVQSGDIWAVIPVITVIGVLLSVITAEITLRFYVRK</sequence>
<evidence type="ECO:0000256" key="12">
    <source>
        <dbReference type="PIRNR" id="PIRNR003097"/>
    </source>
</evidence>
<feature type="transmembrane region" description="Helical" evidence="13">
    <location>
        <begin position="221"/>
        <end position="244"/>
    </location>
</feature>
<evidence type="ECO:0000259" key="15">
    <source>
        <dbReference type="Pfam" id="PF18075"/>
    </source>
</evidence>
<evidence type="ECO:0000256" key="4">
    <source>
        <dbReference type="ARBA" id="ARBA00011160"/>
    </source>
</evidence>
<feature type="transmembrane region" description="Helical" evidence="13">
    <location>
        <begin position="21"/>
        <end position="41"/>
    </location>
</feature>
<evidence type="ECO:0000256" key="11">
    <source>
        <dbReference type="ARBA" id="ARBA00023306"/>
    </source>
</evidence>
<dbReference type="GO" id="GO:0051301">
    <property type="term" value="P:cell division"/>
    <property type="evidence" value="ECO:0007669"/>
    <property type="project" value="UniProtKB-KW"/>
</dbReference>
<keyword evidence="10 12" id="KW-0472">Membrane</keyword>
<dbReference type="PANTHER" id="PTHR47755:SF1">
    <property type="entry name" value="CELL DIVISION PROTEIN FTSX"/>
    <property type="match status" value="1"/>
</dbReference>
<keyword evidence="9 13" id="KW-1133">Transmembrane helix</keyword>
<dbReference type="Pfam" id="PF18075">
    <property type="entry name" value="FtsX_ECD"/>
    <property type="match status" value="1"/>
</dbReference>
<proteinExistence type="inferred from homology"/>
<keyword evidence="6 12" id="KW-1003">Cell membrane</keyword>
<evidence type="ECO:0000313" key="16">
    <source>
        <dbReference type="EMBL" id="QGU06675.1"/>
    </source>
</evidence>
<gene>
    <name evidence="16" type="primary">ftsX</name>
    <name evidence="16" type="ORF">COCCU_03615</name>
</gene>
<reference evidence="16 17" key="1">
    <citation type="submission" date="2019-11" db="EMBL/GenBank/DDBJ databases">
        <title>Complete genome sequence of Corynebacterium kalinowskii 1959, a novel Corynebacterium species isolated from soil of a small paddock in Vilsendorf, Germany.</title>
        <authorList>
            <person name="Schaffert L."/>
            <person name="Ruwe M."/>
            <person name="Milse J."/>
            <person name="Hanuschka K."/>
            <person name="Ortseifen V."/>
            <person name="Droste J."/>
            <person name="Brandt D."/>
            <person name="Schlueter L."/>
            <person name="Kutter Y."/>
            <person name="Vinke S."/>
            <person name="Viehoefer P."/>
            <person name="Jacob L."/>
            <person name="Luebke N.-C."/>
            <person name="Schulte-Berndt E."/>
            <person name="Hain C."/>
            <person name="Linder M."/>
            <person name="Schmidt P."/>
            <person name="Wollenschlaeger L."/>
            <person name="Luttermann T."/>
            <person name="Thieme E."/>
            <person name="Hassa J."/>
            <person name="Haak M."/>
            <person name="Wittchen M."/>
            <person name="Mentz A."/>
            <person name="Persicke M."/>
            <person name="Busche T."/>
            <person name="Ruckert C."/>
        </authorList>
    </citation>
    <scope>NUCLEOTIDE SEQUENCE [LARGE SCALE GENOMIC DNA]</scope>
    <source>
        <strain evidence="16 17">2039</strain>
    </source>
</reference>
<dbReference type="GO" id="GO:0005886">
    <property type="term" value="C:plasma membrane"/>
    <property type="evidence" value="ECO:0007669"/>
    <property type="project" value="UniProtKB-SubCell"/>
</dbReference>
<keyword evidence="7 12" id="KW-0132">Cell division</keyword>
<dbReference type="AlphaFoldDB" id="A0A6B8W5T3"/>
<keyword evidence="17" id="KW-1185">Reference proteome</keyword>
<feature type="domain" description="ABC3 transporter permease C-terminal" evidence="14">
    <location>
        <begin position="178"/>
        <end position="290"/>
    </location>
</feature>
<dbReference type="PANTHER" id="PTHR47755">
    <property type="entry name" value="CELL DIVISION PROTEIN FTSX"/>
    <property type="match status" value="1"/>
</dbReference>
<evidence type="ECO:0000313" key="17">
    <source>
        <dbReference type="Proteomes" id="UP000424462"/>
    </source>
</evidence>
<name>A0A6B8W5T3_9CORY</name>
<dbReference type="EMBL" id="CP046455">
    <property type="protein sequence ID" value="QGU06675.1"/>
    <property type="molecule type" value="Genomic_DNA"/>
</dbReference>
<evidence type="ECO:0000256" key="3">
    <source>
        <dbReference type="ARBA" id="ARBA00007379"/>
    </source>
</evidence>
<evidence type="ECO:0000256" key="2">
    <source>
        <dbReference type="ARBA" id="ARBA00004651"/>
    </source>
</evidence>
<dbReference type="PIRSF" id="PIRSF003097">
    <property type="entry name" value="FtsX"/>
    <property type="match status" value="1"/>
</dbReference>
<evidence type="ECO:0000259" key="14">
    <source>
        <dbReference type="Pfam" id="PF02687"/>
    </source>
</evidence>
<keyword evidence="11 12" id="KW-0131">Cell cycle</keyword>
<comment type="similarity">
    <text evidence="3 12">Belongs to the ABC-4 integral membrane protein family. FtsX subfamily.</text>
</comment>
<evidence type="ECO:0000256" key="5">
    <source>
        <dbReference type="ARBA" id="ARBA00021907"/>
    </source>
</evidence>
<evidence type="ECO:0000256" key="6">
    <source>
        <dbReference type="ARBA" id="ARBA00022475"/>
    </source>
</evidence>
<dbReference type="InterPro" id="IPR003838">
    <property type="entry name" value="ABC3_permease_C"/>
</dbReference>
<evidence type="ECO:0000256" key="13">
    <source>
        <dbReference type="SAM" id="Phobius"/>
    </source>
</evidence>
<dbReference type="RefSeq" id="WP_156230259.1">
    <property type="nucleotide sequence ID" value="NZ_CP046455.1"/>
</dbReference>
<evidence type="ECO:0000256" key="1">
    <source>
        <dbReference type="ARBA" id="ARBA00003552"/>
    </source>
</evidence>
<feature type="domain" description="FtsX extracellular" evidence="15">
    <location>
        <begin position="56"/>
        <end position="155"/>
    </location>
</feature>
<comment type="subcellular location">
    <subcellularLocation>
        <location evidence="2">Cell membrane</location>
        <topology evidence="2">Multi-pass membrane protein</topology>
    </subcellularLocation>
</comment>
<protein>
    <recommendedName>
        <fullName evidence="5 12">Cell division protein FtsX</fullName>
    </recommendedName>
</protein>
<organism evidence="16 17">
    <name type="scientific">Corynebacterium occultum</name>
    <dbReference type="NCBI Taxonomy" id="2675219"/>
    <lineage>
        <taxon>Bacteria</taxon>
        <taxon>Bacillati</taxon>
        <taxon>Actinomycetota</taxon>
        <taxon>Actinomycetes</taxon>
        <taxon>Mycobacteriales</taxon>
        <taxon>Corynebacteriaceae</taxon>
        <taxon>Corynebacterium</taxon>
    </lineage>
</organism>
<feature type="transmembrane region" description="Helical" evidence="13">
    <location>
        <begin position="271"/>
        <end position="298"/>
    </location>
</feature>
<dbReference type="InterPro" id="IPR004513">
    <property type="entry name" value="FtsX"/>
</dbReference>
<accession>A0A6B8W5T3</accession>
<evidence type="ECO:0000256" key="7">
    <source>
        <dbReference type="ARBA" id="ARBA00022618"/>
    </source>
</evidence>
<comment type="function">
    <text evidence="1">Part of the ABC transporter FtsEX involved in cellular division.</text>
</comment>
<dbReference type="NCBIfam" id="NF038346">
    <property type="entry name" value="FtsX_actino"/>
    <property type="match status" value="1"/>
</dbReference>
<evidence type="ECO:0000256" key="10">
    <source>
        <dbReference type="ARBA" id="ARBA00023136"/>
    </source>
</evidence>
<dbReference type="InterPro" id="IPR040690">
    <property type="entry name" value="FtsX_ECD"/>
</dbReference>
<dbReference type="KEGG" id="cok:COCCU_03615"/>